<dbReference type="AlphaFoldDB" id="A0A2G4F4F0"/>
<evidence type="ECO:0000256" key="4">
    <source>
        <dbReference type="ARBA" id="ARBA00022759"/>
    </source>
</evidence>
<keyword evidence="6" id="KW-0694">RNA-binding</keyword>
<protein>
    <submittedName>
        <fullName evidence="9">Type II toxin-antitoxin system HicA family toxin</fullName>
    </submittedName>
</protein>
<dbReference type="OrthoDB" id="9802574at2"/>
<feature type="compositionally biased region" description="Polar residues" evidence="8">
    <location>
        <begin position="63"/>
        <end position="74"/>
    </location>
</feature>
<dbReference type="EMBL" id="NXIB02000015">
    <property type="protein sequence ID" value="PHX56642.1"/>
    <property type="molecule type" value="Genomic_DNA"/>
</dbReference>
<proteinExistence type="inferred from homology"/>
<evidence type="ECO:0000256" key="8">
    <source>
        <dbReference type="SAM" id="MobiDB-lite"/>
    </source>
</evidence>
<name>A0A2G4F4F0_9CYAN</name>
<evidence type="ECO:0000313" key="9">
    <source>
        <dbReference type="EMBL" id="PHX56642.1"/>
    </source>
</evidence>
<reference evidence="9" key="1">
    <citation type="submission" date="2017-10" db="EMBL/GenBank/DDBJ databases">
        <title>Draft genome sequence of the planktic cyanobacteria Tychonema bourrellyi isolated from alpine lentic freshwater.</title>
        <authorList>
            <person name="Tett A."/>
            <person name="Armanini F."/>
            <person name="Asnicar F."/>
            <person name="Boscaini A."/>
            <person name="Pasolli E."/>
            <person name="Zolfo M."/>
            <person name="Donati C."/>
            <person name="Salmaso N."/>
            <person name="Segata N."/>
        </authorList>
    </citation>
    <scope>NUCLEOTIDE SEQUENCE</scope>
    <source>
        <strain evidence="9">FEM_GT703</strain>
    </source>
</reference>
<dbReference type="InterPro" id="IPR012933">
    <property type="entry name" value="HicA_mRNA_interferase"/>
</dbReference>
<evidence type="ECO:0000256" key="3">
    <source>
        <dbReference type="ARBA" id="ARBA00022722"/>
    </source>
</evidence>
<feature type="compositionally biased region" description="Acidic residues" evidence="8">
    <location>
        <begin position="83"/>
        <end position="95"/>
    </location>
</feature>
<keyword evidence="10" id="KW-1185">Reference proteome</keyword>
<evidence type="ECO:0000313" key="10">
    <source>
        <dbReference type="Proteomes" id="UP000226442"/>
    </source>
</evidence>
<gene>
    <name evidence="9" type="ORF">CP500_004325</name>
</gene>
<accession>A0A2G4F4F0</accession>
<evidence type="ECO:0000256" key="5">
    <source>
        <dbReference type="ARBA" id="ARBA00022801"/>
    </source>
</evidence>
<keyword evidence="5" id="KW-0378">Hydrolase</keyword>
<organism evidence="9 10">
    <name type="scientific">Tychonema bourrellyi FEM_GT703</name>
    <dbReference type="NCBI Taxonomy" id="2040638"/>
    <lineage>
        <taxon>Bacteria</taxon>
        <taxon>Bacillati</taxon>
        <taxon>Cyanobacteriota</taxon>
        <taxon>Cyanophyceae</taxon>
        <taxon>Oscillatoriophycideae</taxon>
        <taxon>Oscillatoriales</taxon>
        <taxon>Microcoleaceae</taxon>
        <taxon>Tychonema</taxon>
    </lineage>
</organism>
<dbReference type="SUPFAM" id="SSF54786">
    <property type="entry name" value="YcfA/nrd intein domain"/>
    <property type="match status" value="1"/>
</dbReference>
<comment type="caution">
    <text evidence="9">The sequence shown here is derived from an EMBL/GenBank/DDBJ whole genome shotgun (WGS) entry which is preliminary data.</text>
</comment>
<dbReference type="RefSeq" id="WP_096832263.1">
    <property type="nucleotide sequence ID" value="NZ_NXIB02000015.1"/>
</dbReference>
<keyword evidence="3" id="KW-0540">Nuclease</keyword>
<dbReference type="GO" id="GO:0016787">
    <property type="term" value="F:hydrolase activity"/>
    <property type="evidence" value="ECO:0007669"/>
    <property type="project" value="UniProtKB-KW"/>
</dbReference>
<evidence type="ECO:0000256" key="1">
    <source>
        <dbReference type="ARBA" id="ARBA00006620"/>
    </source>
</evidence>
<evidence type="ECO:0000256" key="2">
    <source>
        <dbReference type="ARBA" id="ARBA00022649"/>
    </source>
</evidence>
<comment type="similarity">
    <text evidence="1">Belongs to the HicA mRNA interferase family.</text>
</comment>
<dbReference type="Pfam" id="PF07927">
    <property type="entry name" value="HicA_toxin"/>
    <property type="match status" value="1"/>
</dbReference>
<dbReference type="GO" id="GO:0004519">
    <property type="term" value="F:endonuclease activity"/>
    <property type="evidence" value="ECO:0007669"/>
    <property type="project" value="UniProtKB-KW"/>
</dbReference>
<keyword evidence="2" id="KW-1277">Toxin-antitoxin system</keyword>
<dbReference type="GO" id="GO:0003729">
    <property type="term" value="F:mRNA binding"/>
    <property type="evidence" value="ECO:0007669"/>
    <property type="project" value="InterPro"/>
</dbReference>
<dbReference type="Proteomes" id="UP000226442">
    <property type="component" value="Unassembled WGS sequence"/>
</dbReference>
<feature type="region of interest" description="Disordered" evidence="8">
    <location>
        <begin position="62"/>
        <end position="95"/>
    </location>
</feature>
<dbReference type="Gene3D" id="3.30.920.30">
    <property type="entry name" value="Hypothetical protein"/>
    <property type="match status" value="1"/>
</dbReference>
<keyword evidence="7" id="KW-0346">Stress response</keyword>
<dbReference type="InterPro" id="IPR038570">
    <property type="entry name" value="HicA_sf"/>
</dbReference>
<keyword evidence="4" id="KW-0255">Endonuclease</keyword>
<evidence type="ECO:0000256" key="7">
    <source>
        <dbReference type="ARBA" id="ARBA00023016"/>
    </source>
</evidence>
<evidence type="ECO:0000256" key="6">
    <source>
        <dbReference type="ARBA" id="ARBA00022884"/>
    </source>
</evidence>
<sequence>MNSMSGKELAKLLERNDWILLRVQGSHHIYGKAGSSIRISVPIHGNKSLKVGLLRHLLKQAGLSGNTHQNTNTVEESNSENNEANESDSIDEEQD</sequence>